<proteinExistence type="predicted"/>
<sequence>MIRTSSGRTATDSAIEAALMAESYERAPSARLRTGAADRLAAHRDRCDPADTRSHRTPPCPCAPLAHGPGRSTGTAGPQARDSG</sequence>
<evidence type="ECO:0000313" key="2">
    <source>
        <dbReference type="EMBL" id="GAA3753512.1"/>
    </source>
</evidence>
<accession>A0ABP7G209</accession>
<name>A0ABP7G209_9ACTN</name>
<keyword evidence="3" id="KW-1185">Reference proteome</keyword>
<protein>
    <submittedName>
        <fullName evidence="2">Uncharacterized protein</fullName>
    </submittedName>
</protein>
<reference evidence="3" key="1">
    <citation type="journal article" date="2019" name="Int. J. Syst. Evol. Microbiol.">
        <title>The Global Catalogue of Microorganisms (GCM) 10K type strain sequencing project: providing services to taxonomists for standard genome sequencing and annotation.</title>
        <authorList>
            <consortium name="The Broad Institute Genomics Platform"/>
            <consortium name="The Broad Institute Genome Sequencing Center for Infectious Disease"/>
            <person name="Wu L."/>
            <person name="Ma J."/>
        </authorList>
    </citation>
    <scope>NUCLEOTIDE SEQUENCE [LARGE SCALE GENOMIC DNA]</scope>
    <source>
        <strain evidence="3">JCM 30846</strain>
    </source>
</reference>
<organism evidence="2 3">
    <name type="scientific">Streptomyces tremellae</name>
    <dbReference type="NCBI Taxonomy" id="1124239"/>
    <lineage>
        <taxon>Bacteria</taxon>
        <taxon>Bacillati</taxon>
        <taxon>Actinomycetota</taxon>
        <taxon>Actinomycetes</taxon>
        <taxon>Kitasatosporales</taxon>
        <taxon>Streptomycetaceae</taxon>
        <taxon>Streptomyces</taxon>
    </lineage>
</organism>
<evidence type="ECO:0000256" key="1">
    <source>
        <dbReference type="SAM" id="MobiDB-lite"/>
    </source>
</evidence>
<feature type="compositionally biased region" description="Basic and acidic residues" evidence="1">
    <location>
        <begin position="40"/>
        <end position="54"/>
    </location>
</feature>
<dbReference type="Proteomes" id="UP001499884">
    <property type="component" value="Unassembled WGS sequence"/>
</dbReference>
<evidence type="ECO:0000313" key="3">
    <source>
        <dbReference type="Proteomes" id="UP001499884"/>
    </source>
</evidence>
<dbReference type="EMBL" id="BAABEP010000060">
    <property type="protein sequence ID" value="GAA3753512.1"/>
    <property type="molecule type" value="Genomic_DNA"/>
</dbReference>
<comment type="caution">
    <text evidence="2">The sequence shown here is derived from an EMBL/GenBank/DDBJ whole genome shotgun (WGS) entry which is preliminary data.</text>
</comment>
<gene>
    <name evidence="2" type="ORF">GCM10023082_56320</name>
</gene>
<feature type="region of interest" description="Disordered" evidence="1">
    <location>
        <begin position="26"/>
        <end position="84"/>
    </location>
</feature>